<protein>
    <submittedName>
        <fullName evidence="6">Simple sugar transport system substrate-binding protein/ribose transport system substrate-binding protein</fullName>
    </submittedName>
</protein>
<keyword evidence="6" id="KW-0813">Transport</keyword>
<accession>A0A562I3C5</accession>
<dbReference type="Pfam" id="PF13407">
    <property type="entry name" value="Peripla_BP_4"/>
    <property type="match status" value="1"/>
</dbReference>
<dbReference type="Proteomes" id="UP000319825">
    <property type="component" value="Unassembled WGS sequence"/>
</dbReference>
<dbReference type="GO" id="GO:0030246">
    <property type="term" value="F:carbohydrate binding"/>
    <property type="evidence" value="ECO:0007669"/>
    <property type="project" value="UniProtKB-ARBA"/>
</dbReference>
<reference evidence="6 7" key="1">
    <citation type="submission" date="2019-07" db="EMBL/GenBank/DDBJ databases">
        <title>R&amp;d 2014.</title>
        <authorList>
            <person name="Klenk H.-P."/>
        </authorList>
    </citation>
    <scope>NUCLEOTIDE SEQUENCE [LARGE SCALE GENOMIC DNA]</scope>
    <source>
        <strain evidence="6 7">DSM 43868</strain>
    </source>
</reference>
<evidence type="ECO:0000313" key="7">
    <source>
        <dbReference type="Proteomes" id="UP000319825"/>
    </source>
</evidence>
<evidence type="ECO:0000259" key="5">
    <source>
        <dbReference type="Pfam" id="PF13407"/>
    </source>
</evidence>
<dbReference type="PROSITE" id="PS51257">
    <property type="entry name" value="PROKAR_LIPOPROTEIN"/>
    <property type="match status" value="1"/>
</dbReference>
<dbReference type="InterPro" id="IPR028082">
    <property type="entry name" value="Peripla_BP_I"/>
</dbReference>
<comment type="subcellular location">
    <subcellularLocation>
        <location evidence="1">Cell envelope</location>
    </subcellularLocation>
</comment>
<name>A0A562I3C5_MICOL</name>
<dbReference type="GO" id="GO:0030313">
    <property type="term" value="C:cell envelope"/>
    <property type="evidence" value="ECO:0007669"/>
    <property type="project" value="UniProtKB-SubCell"/>
</dbReference>
<evidence type="ECO:0000256" key="3">
    <source>
        <dbReference type="ARBA" id="ARBA00022729"/>
    </source>
</evidence>
<dbReference type="SUPFAM" id="SSF53822">
    <property type="entry name" value="Periplasmic binding protein-like I"/>
    <property type="match status" value="1"/>
</dbReference>
<proteinExistence type="inferred from homology"/>
<dbReference type="EMBL" id="VLKE01000001">
    <property type="protein sequence ID" value="TWH65208.1"/>
    <property type="molecule type" value="Genomic_DNA"/>
</dbReference>
<feature type="chain" id="PRO_5038656216" evidence="4">
    <location>
        <begin position="24"/>
        <end position="349"/>
    </location>
</feature>
<dbReference type="AlphaFoldDB" id="A0A562I3C5"/>
<dbReference type="CDD" id="cd01536">
    <property type="entry name" value="PBP1_ABC_sugar_binding-like"/>
    <property type="match status" value="1"/>
</dbReference>
<evidence type="ECO:0000256" key="1">
    <source>
        <dbReference type="ARBA" id="ARBA00004196"/>
    </source>
</evidence>
<gene>
    <name evidence="6" type="ORF">JD77_00143</name>
</gene>
<comment type="similarity">
    <text evidence="2">Belongs to the bacterial solute-binding protein 2 family.</text>
</comment>
<comment type="caution">
    <text evidence="6">The sequence shown here is derived from an EMBL/GenBank/DDBJ whole genome shotgun (WGS) entry which is preliminary data.</text>
</comment>
<keyword evidence="7" id="KW-1185">Reference proteome</keyword>
<keyword evidence="3 4" id="KW-0732">Signal</keyword>
<feature type="domain" description="Periplasmic binding protein" evidence="5">
    <location>
        <begin position="42"/>
        <end position="303"/>
    </location>
</feature>
<sequence length="349" mass="36460">MLRIKRPGALVAFIAASALMLSACGSDDGSGDGAGTSEGKTIGLAMPFLSQEGYVVQQKLTLAEAKDAGLRLLEPTDAKQDPGRQITDVRTLITNGAEGLIVVPIDSDAIAPALDYAKDNDVPVVATDVAPSNGKVAITVRADNALMGKSACEEMGRLLNGAGKVLELQGDLASINGLDRTNGFNDCIKENFPGIAVVSKPTHWNADEAANQTQSVISADDDITGIYVHSDCGLLPSVINVLKGAHKLTKAGEPGHISIVSIDGCPFGLDQIRQGYLDATVSQPIDKYAEYGIDYLARAMKGETFKAGKTDHDSTIVVNNGNPEDLLPSPLVTKANVDDASLFGNNANS</sequence>
<evidence type="ECO:0000313" key="6">
    <source>
        <dbReference type="EMBL" id="TWH65208.1"/>
    </source>
</evidence>
<keyword evidence="6" id="KW-0762">Sugar transport</keyword>
<organism evidence="6 7">
    <name type="scientific">Micromonospora olivasterospora</name>
    <dbReference type="NCBI Taxonomy" id="1880"/>
    <lineage>
        <taxon>Bacteria</taxon>
        <taxon>Bacillati</taxon>
        <taxon>Actinomycetota</taxon>
        <taxon>Actinomycetes</taxon>
        <taxon>Micromonosporales</taxon>
        <taxon>Micromonosporaceae</taxon>
        <taxon>Micromonospora</taxon>
    </lineage>
</organism>
<dbReference type="PANTHER" id="PTHR46847">
    <property type="entry name" value="D-ALLOSE-BINDING PERIPLASMIC PROTEIN-RELATED"/>
    <property type="match status" value="1"/>
</dbReference>
<dbReference type="InterPro" id="IPR025997">
    <property type="entry name" value="SBP_2_dom"/>
</dbReference>
<dbReference type="Gene3D" id="3.40.50.2300">
    <property type="match status" value="2"/>
</dbReference>
<evidence type="ECO:0000256" key="2">
    <source>
        <dbReference type="ARBA" id="ARBA00007639"/>
    </source>
</evidence>
<dbReference type="PANTHER" id="PTHR46847:SF1">
    <property type="entry name" value="D-ALLOSE-BINDING PERIPLASMIC PROTEIN-RELATED"/>
    <property type="match status" value="1"/>
</dbReference>
<evidence type="ECO:0000256" key="4">
    <source>
        <dbReference type="SAM" id="SignalP"/>
    </source>
</evidence>
<feature type="signal peptide" evidence="4">
    <location>
        <begin position="1"/>
        <end position="23"/>
    </location>
</feature>